<gene>
    <name evidence="3" type="ORF">Ga0061061_1146</name>
</gene>
<comment type="caution">
    <text evidence="3">The sequence shown here is derived from an EMBL/GenBank/DDBJ whole genome shotgun (WGS) entry which is preliminary data.</text>
</comment>
<feature type="region of interest" description="Disordered" evidence="2">
    <location>
        <begin position="245"/>
        <end position="264"/>
    </location>
</feature>
<reference evidence="3 4" key="1">
    <citation type="submission" date="2015-08" db="EMBL/GenBank/DDBJ databases">
        <authorList>
            <person name="Varghese N."/>
        </authorList>
    </citation>
    <scope>NUCLEOTIDE SEQUENCE [LARGE SCALE GENOMIC DNA]</scope>
    <source>
        <strain evidence="3 4">DSM 18167</strain>
    </source>
</reference>
<protein>
    <recommendedName>
        <fullName evidence="5">Chromosome segregation protein SMC</fullName>
    </recommendedName>
</protein>
<name>A0ABP2ACJ1_9HYPH</name>
<evidence type="ECO:0008006" key="5">
    <source>
        <dbReference type="Google" id="ProtNLM"/>
    </source>
</evidence>
<keyword evidence="4" id="KW-1185">Reference proteome</keyword>
<accession>A0ABP2ACJ1</accession>
<feature type="coiled-coil region" evidence="1">
    <location>
        <begin position="436"/>
        <end position="511"/>
    </location>
</feature>
<evidence type="ECO:0000256" key="1">
    <source>
        <dbReference type="SAM" id="Coils"/>
    </source>
</evidence>
<evidence type="ECO:0000256" key="2">
    <source>
        <dbReference type="SAM" id="MobiDB-lite"/>
    </source>
</evidence>
<evidence type="ECO:0000313" key="3">
    <source>
        <dbReference type="EMBL" id="CUA90577.1"/>
    </source>
</evidence>
<dbReference type="RefSeq" id="WP_082464905.1">
    <property type="nucleotide sequence ID" value="NZ_CYHC01000014.1"/>
</dbReference>
<dbReference type="EMBL" id="CYHC01000014">
    <property type="protein sequence ID" value="CUA90577.1"/>
    <property type="molecule type" value="Genomic_DNA"/>
</dbReference>
<sequence>MPQQHDLLAPQGLKITPASGLTEPRLWVRRLVIWREPGGEIVQDVTLRPGLNIIWSPDRADGAPTTGLQPSIGHGGGKTLFCRLLRYCLGENRFATEAQRERIGLAFPNGIVGAEVMLDGTCWAIVRPLGIRRRHMAVAHGKLDEIAAGEGASTGLEPFVEAVDQRIITPKLRELISSRVDGPIWPIALAWLTRDQECRFDDVLDWRSPASDSDSPMPASGREKGPRLEALRAFLMAITAEERTTREEVEHLEERRRTAEQETGHRHWAIEGAQARLFAALSLAGQALPDMPLLIDVMRRSASERVAAAAKLPASGSAELAKTREYLEAARSEWMRLDRERIRIETSIPIEERVLSEIQGELPALSFSTSEAESQICPICEVPIDRVLAEKCGLSHKLHDPAECRARWEKRKQDFEEQGKKLDLFRQERTQNLEQLALAKQNMDELARRVSNMERTRDAREAAWYSARRIQDEVERLADLVVAQDAAIADLRQLTAELEKERERLGTFRDKQARVFGRMSEKFDPIIRRLVGSDAKGWITLSGVGLDLTVDMGGDRTTAAIDSLKILAFDLAALCLSIEGATHVPAFLLHDSPREADLGLSIYHLLFQLAAELEEEAGPLFQYIVTTTTRPPPHLAKEPWLRLTLRGAPAQERLLGVDL</sequence>
<evidence type="ECO:0000313" key="4">
    <source>
        <dbReference type="Proteomes" id="UP000182178"/>
    </source>
</evidence>
<organism evidence="3 4">
    <name type="scientific">Chelatococcus sambhunathii</name>
    <dbReference type="NCBI Taxonomy" id="363953"/>
    <lineage>
        <taxon>Bacteria</taxon>
        <taxon>Pseudomonadati</taxon>
        <taxon>Pseudomonadota</taxon>
        <taxon>Alphaproteobacteria</taxon>
        <taxon>Hyphomicrobiales</taxon>
        <taxon>Chelatococcaceae</taxon>
        <taxon>Chelatococcus</taxon>
    </lineage>
</organism>
<proteinExistence type="predicted"/>
<dbReference type="Proteomes" id="UP000182178">
    <property type="component" value="Unassembled WGS sequence"/>
</dbReference>
<keyword evidence="1" id="KW-0175">Coiled coil</keyword>